<dbReference type="EMBL" id="CP066802">
    <property type="protein sequence ID" value="QQM66993.1"/>
    <property type="molecule type" value="Genomic_DNA"/>
</dbReference>
<dbReference type="PANTHER" id="PTHR43404">
    <property type="entry name" value="LIPOPOLYSACCHARIDE CHOLINEPHOSPHOTRANSFERASE LICD"/>
    <property type="match status" value="1"/>
</dbReference>
<dbReference type="InterPro" id="IPR052942">
    <property type="entry name" value="LPS_cholinephosphotransferase"/>
</dbReference>
<dbReference type="AlphaFoldDB" id="A0A7T7M8Q8"/>
<sequence length="293" mass="32862">MGTEHLSAAGPDPEVLQGIHRATLKALAELHRVCEELGIRYAVYGGTAIGAVRHGGFIPWDDDADVCVPRADYEKLLTQGPDLLAPGFRLLEARHTPGYPQTFAVLGLEGTEFISQAARKRAFRMPIGVDVFPLDVLPDRPGAYRRQVLATWMWGRLLFLRGTPSPGVNLPTPLRQGVSAATHTVHWLLRAARMSPRVLQGRWERAARRHEHAPTGVLGDYSTRDPRRWSVREDELFPAELVPFEDIFVRLPRQADQVLRRGYGDYLQLPPESERVGHQPYHIDFGSHGPQEV</sequence>
<dbReference type="Proteomes" id="UP000595895">
    <property type="component" value="Chromosome"/>
</dbReference>
<accession>A0A7T7M8Q8</accession>
<proteinExistence type="predicted"/>
<keyword evidence="3" id="KW-1185">Reference proteome</keyword>
<reference evidence="2 3" key="1">
    <citation type="submission" date="2020-12" db="EMBL/GenBank/DDBJ databases">
        <authorList>
            <person name="Zhou J."/>
        </authorList>
    </citation>
    <scope>NUCLEOTIDE SEQUENCE [LARGE SCALE GENOMIC DNA]</scope>
    <source>
        <strain evidence="2 3">CCUG 61299</strain>
    </source>
</reference>
<feature type="domain" description="LicD/FKTN/FKRP nucleotidyltransferase" evidence="1">
    <location>
        <begin position="34"/>
        <end position="141"/>
    </location>
</feature>
<dbReference type="KEGG" id="awe:JG540_08050"/>
<dbReference type="GO" id="GO:0009100">
    <property type="term" value="P:glycoprotein metabolic process"/>
    <property type="evidence" value="ECO:0007669"/>
    <property type="project" value="UniProtKB-ARBA"/>
</dbReference>
<organism evidence="2 3">
    <name type="scientific">Actinomyces weissii</name>
    <dbReference type="NCBI Taxonomy" id="675090"/>
    <lineage>
        <taxon>Bacteria</taxon>
        <taxon>Bacillati</taxon>
        <taxon>Actinomycetota</taxon>
        <taxon>Actinomycetes</taxon>
        <taxon>Actinomycetales</taxon>
        <taxon>Actinomycetaceae</taxon>
        <taxon>Actinomyces</taxon>
    </lineage>
</organism>
<protein>
    <submittedName>
        <fullName evidence="2">LicD family protein</fullName>
    </submittedName>
</protein>
<dbReference type="RefSeq" id="WP_200275215.1">
    <property type="nucleotide sequence ID" value="NZ_CP066802.1"/>
</dbReference>
<name>A0A7T7M8Q8_9ACTO</name>
<dbReference type="Pfam" id="PF04991">
    <property type="entry name" value="LicD"/>
    <property type="match status" value="1"/>
</dbReference>
<evidence type="ECO:0000313" key="2">
    <source>
        <dbReference type="EMBL" id="QQM66993.1"/>
    </source>
</evidence>
<dbReference type="PANTHER" id="PTHR43404:SF2">
    <property type="entry name" value="LIPOPOLYSACCHARIDE CHOLINEPHOSPHOTRANSFERASE LICD"/>
    <property type="match status" value="1"/>
</dbReference>
<evidence type="ECO:0000313" key="3">
    <source>
        <dbReference type="Proteomes" id="UP000595895"/>
    </source>
</evidence>
<dbReference type="InterPro" id="IPR007074">
    <property type="entry name" value="LicD/FKTN/FKRP_NTP_transf"/>
</dbReference>
<gene>
    <name evidence="2" type="ORF">JG540_08050</name>
</gene>
<evidence type="ECO:0000259" key="1">
    <source>
        <dbReference type="Pfam" id="PF04991"/>
    </source>
</evidence>